<gene>
    <name evidence="2" type="ORF">Asulf_00746</name>
</gene>
<dbReference type="HOGENOM" id="CLU_095956_1_0_2"/>
<accession>N0BAX5</accession>
<name>N0BAX5_9EURY</name>
<dbReference type="PIRSF" id="PIRSF006380">
    <property type="entry name" value="UCP006380"/>
    <property type="match status" value="1"/>
</dbReference>
<evidence type="ECO:0000256" key="1">
    <source>
        <dbReference type="HAMAP-Rule" id="MF_00582"/>
    </source>
</evidence>
<dbReference type="PANTHER" id="PTHR39518:SF2">
    <property type="entry name" value="UPF0215 PROTEIN MJ1150"/>
    <property type="match status" value="1"/>
</dbReference>
<dbReference type="AlphaFoldDB" id="N0BAX5"/>
<dbReference type="Gene3D" id="3.30.2170.10">
    <property type="entry name" value="archaeoglobus fulgidus dsm 4304 superfamily"/>
    <property type="match status" value="1"/>
</dbReference>
<sequence length="188" mass="20918">MKNWRFVGFDDSFRISSTVSDLKGEKAVIVGCVTSGFYPEGFMVDRIEVDGDDSTDKMIRMVKRSKFHVQLKCIFLSGLTFGGFNIADISRIAEETGIAVVVVMRKKPDFSSIKHALCSANLEDRWLLIEKAGEVFNVGELFIQKAGCTLEEAKKFIRLSVKDAKIPEPLRLAHMVASAIVHGESKRG</sequence>
<comment type="similarity">
    <text evidence="1">Belongs to the UPF0215 family.</text>
</comment>
<dbReference type="Proteomes" id="UP000013307">
    <property type="component" value="Chromosome"/>
</dbReference>
<dbReference type="RefSeq" id="WP_015590358.1">
    <property type="nucleotide sequence ID" value="NC_021169.1"/>
</dbReference>
<dbReference type="HAMAP" id="MF_00582">
    <property type="entry name" value="UPF0215"/>
    <property type="match status" value="1"/>
</dbReference>
<proteinExistence type="inferred from homology"/>
<keyword evidence="3" id="KW-1185">Reference proteome</keyword>
<dbReference type="GeneID" id="15392387"/>
<dbReference type="STRING" id="387631.Asulf_00746"/>
<dbReference type="Pfam" id="PF01949">
    <property type="entry name" value="Endo_dU"/>
    <property type="match status" value="1"/>
</dbReference>
<dbReference type="InterPro" id="IPR002802">
    <property type="entry name" value="Endo_dU"/>
</dbReference>
<protein>
    <recommendedName>
        <fullName evidence="1">UPF0215 protein Asulf_00746</fullName>
    </recommendedName>
</protein>
<dbReference type="EMBL" id="CP005290">
    <property type="protein sequence ID" value="AGK60759.1"/>
    <property type="molecule type" value="Genomic_DNA"/>
</dbReference>
<dbReference type="eggNOG" id="arCOG00928">
    <property type="taxonomic scope" value="Archaea"/>
</dbReference>
<dbReference type="OrthoDB" id="15207at2157"/>
<dbReference type="PANTHER" id="PTHR39518">
    <property type="entry name" value="UPF0215 PROTEIN MJ1150"/>
    <property type="match status" value="1"/>
</dbReference>
<reference evidence="2 3" key="1">
    <citation type="journal article" date="2013" name="Genome Announc.">
        <title>Complete Genome Sequence of the Thermophilic and Facultatively Chemolithoautotrophic Sulfate Reducer Archaeoglobus sulfaticallidus Strain PM70-1T.</title>
        <authorList>
            <person name="Stokke R."/>
            <person name="Hocking W.P."/>
            <person name="Steinsbu B.O."/>
            <person name="Steen I.H."/>
        </authorList>
    </citation>
    <scope>NUCLEOTIDE SEQUENCE [LARGE SCALE GENOMIC DNA]</scope>
    <source>
        <strain evidence="2">PM70-1</strain>
    </source>
</reference>
<organism evidence="2 3">
    <name type="scientific">Archaeoglobus sulfaticallidus PM70-1</name>
    <dbReference type="NCBI Taxonomy" id="387631"/>
    <lineage>
        <taxon>Archaea</taxon>
        <taxon>Methanobacteriati</taxon>
        <taxon>Methanobacteriota</taxon>
        <taxon>Archaeoglobi</taxon>
        <taxon>Archaeoglobales</taxon>
        <taxon>Archaeoglobaceae</taxon>
        <taxon>Archaeoglobus</taxon>
    </lineage>
</organism>
<evidence type="ECO:0000313" key="2">
    <source>
        <dbReference type="EMBL" id="AGK60759.1"/>
    </source>
</evidence>
<dbReference type="KEGG" id="ast:Asulf_00746"/>
<evidence type="ECO:0000313" key="3">
    <source>
        <dbReference type="Proteomes" id="UP000013307"/>
    </source>
</evidence>